<evidence type="ECO:0000313" key="18">
    <source>
        <dbReference type="WBParaSite" id="DME_0000406501-mRNA-1"/>
    </source>
</evidence>
<comment type="similarity">
    <text evidence="13">Belongs to the protein kinase superfamily.</text>
</comment>
<dbReference type="Pfam" id="PF00069">
    <property type="entry name" value="Pkinase"/>
    <property type="match status" value="1"/>
</dbReference>
<dbReference type="InterPro" id="IPR011009">
    <property type="entry name" value="Kinase-like_dom_sf"/>
</dbReference>
<dbReference type="Gene3D" id="1.10.510.10">
    <property type="entry name" value="Transferase(Phosphotransferase) domain 1"/>
    <property type="match status" value="1"/>
</dbReference>
<evidence type="ECO:0000256" key="11">
    <source>
        <dbReference type="ARBA" id="ARBA00048679"/>
    </source>
</evidence>
<evidence type="ECO:0000256" key="8">
    <source>
        <dbReference type="ARBA" id="ARBA00022840"/>
    </source>
</evidence>
<evidence type="ECO:0000256" key="13">
    <source>
        <dbReference type="RuleBase" id="RU000304"/>
    </source>
</evidence>
<dbReference type="PROSITE" id="PS00107">
    <property type="entry name" value="PROTEIN_KINASE_ATP"/>
    <property type="match status" value="1"/>
</dbReference>
<comment type="subcellular location">
    <subcellularLocation>
        <location evidence="1">Host cytoplasm</location>
    </subcellularLocation>
</comment>
<evidence type="ECO:0000256" key="2">
    <source>
        <dbReference type="ARBA" id="ARBA00012513"/>
    </source>
</evidence>
<gene>
    <name evidence="15" type="ORF">DME_LOCUS429</name>
</gene>
<dbReference type="Proteomes" id="UP000038040">
    <property type="component" value="Unplaced"/>
</dbReference>
<dbReference type="WBParaSite" id="DME_0000406501-mRNA-1">
    <property type="protein sequence ID" value="DME_0000406501-mRNA-1"/>
    <property type="gene ID" value="DME_0000406501"/>
</dbReference>
<dbReference type="PROSITE" id="PS50011">
    <property type="entry name" value="PROTEIN_KINASE_DOM"/>
    <property type="match status" value="1"/>
</dbReference>
<keyword evidence="6 12" id="KW-0547">Nucleotide-binding</keyword>
<dbReference type="OrthoDB" id="10252171at2759"/>
<evidence type="ECO:0000256" key="9">
    <source>
        <dbReference type="ARBA" id="ARBA00023200"/>
    </source>
</evidence>
<dbReference type="FunFam" id="3.30.200.20:FF:000547">
    <property type="entry name" value="Serine/threonine-protein kinase prk-2"/>
    <property type="match status" value="1"/>
</dbReference>
<dbReference type="InterPro" id="IPR017441">
    <property type="entry name" value="Protein_kinase_ATP_BS"/>
</dbReference>
<evidence type="ECO:0000313" key="16">
    <source>
        <dbReference type="Proteomes" id="UP000038040"/>
    </source>
</evidence>
<dbReference type="GO" id="GO:0030430">
    <property type="term" value="C:host cell cytoplasm"/>
    <property type="evidence" value="ECO:0007669"/>
    <property type="project" value="UniProtKB-SubCell"/>
</dbReference>
<accession>A0A0N4UAA4</accession>
<keyword evidence="4 13" id="KW-0723">Serine/threonine-protein kinase</keyword>
<dbReference type="PANTHER" id="PTHR22984">
    <property type="entry name" value="SERINE/THREONINE-PROTEIN KINASE PIM"/>
    <property type="match status" value="1"/>
</dbReference>
<dbReference type="STRING" id="318479.A0A0N4UAA4"/>
<dbReference type="InterPro" id="IPR008271">
    <property type="entry name" value="Ser/Thr_kinase_AS"/>
</dbReference>
<feature type="domain" description="Protein kinase" evidence="14">
    <location>
        <begin position="34"/>
        <end position="285"/>
    </location>
</feature>
<dbReference type="GO" id="GO:0005737">
    <property type="term" value="C:cytoplasm"/>
    <property type="evidence" value="ECO:0007669"/>
    <property type="project" value="TreeGrafter"/>
</dbReference>
<evidence type="ECO:0000259" key="14">
    <source>
        <dbReference type="PROSITE" id="PS50011"/>
    </source>
</evidence>
<dbReference type="Gene3D" id="3.30.200.20">
    <property type="entry name" value="Phosphorylase Kinase, domain 1"/>
    <property type="match status" value="1"/>
</dbReference>
<dbReference type="InterPro" id="IPR051138">
    <property type="entry name" value="PIM_Ser/Thr_kinase"/>
</dbReference>
<evidence type="ECO:0000256" key="1">
    <source>
        <dbReference type="ARBA" id="ARBA00004192"/>
    </source>
</evidence>
<sequence length="362" mass="42351">MLRRKFSDLTLCISYHINFLHDKAHMVKNLYKQYTILEEIGRGGFGIVYKAIRRSDGAAVAIKFIDHRHVRKWTVKHKKLIPMEIHLLELCSGTPGAVQMIDWFTSSKGFIIVMERPELCLDLFDLISVYGPLEESLARFIFRQIVKTVHSLYINYGIFHRDIKDENIIINMQTGEAILVDFGAATLYSRTSRREFQGTRSYCPPEWFKRLEYRPLEATTWSLGIILFVMVTGYHPFQSEIQICLGRMKIPKQITKKCEDLIRKCLTLAPERRANFREILDHPWLKEWISIENEQFKTILDRKLNNSIVNCQKNRNHRQQSTIKTNNQFSRETSLEAEIDVYETIQRCSSANDVADLPDAIM</sequence>
<dbReference type="GO" id="GO:0004674">
    <property type="term" value="F:protein serine/threonine kinase activity"/>
    <property type="evidence" value="ECO:0007669"/>
    <property type="project" value="UniProtKB-KW"/>
</dbReference>
<dbReference type="Proteomes" id="UP000274756">
    <property type="component" value="Unassembled WGS sequence"/>
</dbReference>
<protein>
    <recommendedName>
        <fullName evidence="3">Serine/threonine-protein kinase 1</fullName>
        <ecNumber evidence="2">2.7.11.1</ecNumber>
    </recommendedName>
</protein>
<keyword evidence="17" id="KW-1185">Reference proteome</keyword>
<organism evidence="16 18">
    <name type="scientific">Dracunculus medinensis</name>
    <name type="common">Guinea worm</name>
    <dbReference type="NCBI Taxonomy" id="318479"/>
    <lineage>
        <taxon>Eukaryota</taxon>
        <taxon>Metazoa</taxon>
        <taxon>Ecdysozoa</taxon>
        <taxon>Nematoda</taxon>
        <taxon>Chromadorea</taxon>
        <taxon>Rhabditida</taxon>
        <taxon>Spirurina</taxon>
        <taxon>Dracunculoidea</taxon>
        <taxon>Dracunculidae</taxon>
        <taxon>Dracunculus</taxon>
    </lineage>
</organism>
<evidence type="ECO:0000256" key="10">
    <source>
        <dbReference type="ARBA" id="ARBA00047899"/>
    </source>
</evidence>
<reference evidence="15 17" key="2">
    <citation type="submission" date="2018-11" db="EMBL/GenBank/DDBJ databases">
        <authorList>
            <consortium name="Pathogen Informatics"/>
        </authorList>
    </citation>
    <scope>NUCLEOTIDE SEQUENCE [LARGE SCALE GENOMIC DNA]</scope>
</reference>
<proteinExistence type="inferred from homology"/>
<dbReference type="InterPro" id="IPR000719">
    <property type="entry name" value="Prot_kinase_dom"/>
</dbReference>
<keyword evidence="5" id="KW-0808">Transferase</keyword>
<comment type="catalytic activity">
    <reaction evidence="11">
        <text>L-seryl-[protein] + ATP = O-phospho-L-seryl-[protein] + ADP + H(+)</text>
        <dbReference type="Rhea" id="RHEA:17989"/>
        <dbReference type="Rhea" id="RHEA-COMP:9863"/>
        <dbReference type="Rhea" id="RHEA-COMP:11604"/>
        <dbReference type="ChEBI" id="CHEBI:15378"/>
        <dbReference type="ChEBI" id="CHEBI:29999"/>
        <dbReference type="ChEBI" id="CHEBI:30616"/>
        <dbReference type="ChEBI" id="CHEBI:83421"/>
        <dbReference type="ChEBI" id="CHEBI:456216"/>
        <dbReference type="EC" id="2.7.11.1"/>
    </reaction>
</comment>
<dbReference type="SUPFAM" id="SSF56112">
    <property type="entry name" value="Protein kinase-like (PK-like)"/>
    <property type="match status" value="1"/>
</dbReference>
<evidence type="ECO:0000256" key="3">
    <source>
        <dbReference type="ARBA" id="ARBA00016885"/>
    </source>
</evidence>
<keyword evidence="9" id="KW-1035">Host cytoplasm</keyword>
<dbReference type="SMART" id="SM00220">
    <property type="entry name" value="S_TKc"/>
    <property type="match status" value="1"/>
</dbReference>
<dbReference type="EMBL" id="UYYG01000003">
    <property type="protein sequence ID" value="VDN50456.1"/>
    <property type="molecule type" value="Genomic_DNA"/>
</dbReference>
<comment type="catalytic activity">
    <reaction evidence="10">
        <text>L-threonyl-[protein] + ATP = O-phospho-L-threonyl-[protein] + ADP + H(+)</text>
        <dbReference type="Rhea" id="RHEA:46608"/>
        <dbReference type="Rhea" id="RHEA-COMP:11060"/>
        <dbReference type="Rhea" id="RHEA-COMP:11605"/>
        <dbReference type="ChEBI" id="CHEBI:15378"/>
        <dbReference type="ChEBI" id="CHEBI:30013"/>
        <dbReference type="ChEBI" id="CHEBI:30616"/>
        <dbReference type="ChEBI" id="CHEBI:61977"/>
        <dbReference type="ChEBI" id="CHEBI:456216"/>
        <dbReference type="EC" id="2.7.11.1"/>
    </reaction>
</comment>
<name>A0A0N4UAA4_DRAME</name>
<evidence type="ECO:0000313" key="17">
    <source>
        <dbReference type="Proteomes" id="UP000274756"/>
    </source>
</evidence>
<evidence type="ECO:0000256" key="6">
    <source>
        <dbReference type="ARBA" id="ARBA00022741"/>
    </source>
</evidence>
<dbReference type="GO" id="GO:0005524">
    <property type="term" value="F:ATP binding"/>
    <property type="evidence" value="ECO:0007669"/>
    <property type="project" value="UniProtKB-UniRule"/>
</dbReference>
<evidence type="ECO:0000313" key="15">
    <source>
        <dbReference type="EMBL" id="VDN50456.1"/>
    </source>
</evidence>
<dbReference type="PANTHER" id="PTHR22984:SF25">
    <property type="entry name" value="PROTEIN KINASE DOMAIN-CONTAINING PROTEIN"/>
    <property type="match status" value="1"/>
</dbReference>
<evidence type="ECO:0000256" key="4">
    <source>
        <dbReference type="ARBA" id="ARBA00022527"/>
    </source>
</evidence>
<dbReference type="PROSITE" id="PS00108">
    <property type="entry name" value="PROTEIN_KINASE_ST"/>
    <property type="match status" value="1"/>
</dbReference>
<keyword evidence="8 12" id="KW-0067">ATP-binding</keyword>
<reference evidence="18" key="1">
    <citation type="submission" date="2017-02" db="UniProtKB">
        <authorList>
            <consortium name="WormBaseParasite"/>
        </authorList>
    </citation>
    <scope>IDENTIFICATION</scope>
</reference>
<feature type="binding site" evidence="12">
    <location>
        <position position="63"/>
    </location>
    <ligand>
        <name>ATP</name>
        <dbReference type="ChEBI" id="CHEBI:30616"/>
    </ligand>
</feature>
<evidence type="ECO:0000256" key="5">
    <source>
        <dbReference type="ARBA" id="ARBA00022679"/>
    </source>
</evidence>
<evidence type="ECO:0000256" key="7">
    <source>
        <dbReference type="ARBA" id="ARBA00022777"/>
    </source>
</evidence>
<evidence type="ECO:0000256" key="12">
    <source>
        <dbReference type="PROSITE-ProRule" id="PRU10141"/>
    </source>
</evidence>
<dbReference type="EC" id="2.7.11.1" evidence="2"/>
<dbReference type="AlphaFoldDB" id="A0A0N4UAA4"/>
<keyword evidence="7" id="KW-0418">Kinase</keyword>